<accession>A0A5M3M7T0</accession>
<evidence type="ECO:0000313" key="4">
    <source>
        <dbReference type="Proteomes" id="UP000053558"/>
    </source>
</evidence>
<evidence type="ECO:0000256" key="1">
    <source>
        <dbReference type="ARBA" id="ARBA00023002"/>
    </source>
</evidence>
<comment type="caution">
    <text evidence="3">The sequence shown here is derived from an EMBL/GenBank/DDBJ whole genome shotgun (WGS) entry which is preliminary data.</text>
</comment>
<dbReference type="EMBL" id="JH711590">
    <property type="protein sequence ID" value="EIW74914.1"/>
    <property type="molecule type" value="Genomic_DNA"/>
</dbReference>
<dbReference type="RefSeq" id="XP_007774972.1">
    <property type="nucleotide sequence ID" value="XM_007776782.1"/>
</dbReference>
<protein>
    <recommendedName>
        <fullName evidence="5">Oxidoreductase AflY</fullName>
    </recommendedName>
</protein>
<dbReference type="PANTHER" id="PTHR35870:SF1">
    <property type="entry name" value="PROTEIN, PUTATIVE (AFU_ORTHOLOGUE AFUA_5G03330)-RELATED"/>
    <property type="match status" value="1"/>
</dbReference>
<organism evidence="3 4">
    <name type="scientific">Coniophora puteana (strain RWD-64-598)</name>
    <name type="common">Brown rot fungus</name>
    <dbReference type="NCBI Taxonomy" id="741705"/>
    <lineage>
        <taxon>Eukaryota</taxon>
        <taxon>Fungi</taxon>
        <taxon>Dikarya</taxon>
        <taxon>Basidiomycota</taxon>
        <taxon>Agaricomycotina</taxon>
        <taxon>Agaricomycetes</taxon>
        <taxon>Agaricomycetidae</taxon>
        <taxon>Boletales</taxon>
        <taxon>Coniophorineae</taxon>
        <taxon>Coniophoraceae</taxon>
        <taxon>Coniophora</taxon>
    </lineage>
</organism>
<feature type="region of interest" description="Disordered" evidence="2">
    <location>
        <begin position="1"/>
        <end position="20"/>
    </location>
</feature>
<dbReference type="GO" id="GO:0016491">
    <property type="term" value="F:oxidoreductase activity"/>
    <property type="evidence" value="ECO:0007669"/>
    <property type="project" value="UniProtKB-KW"/>
</dbReference>
<evidence type="ECO:0000256" key="2">
    <source>
        <dbReference type="SAM" id="MobiDB-lite"/>
    </source>
</evidence>
<dbReference type="Proteomes" id="UP000053558">
    <property type="component" value="Unassembled WGS sequence"/>
</dbReference>
<reference evidence="4" key="1">
    <citation type="journal article" date="2012" name="Science">
        <title>The Paleozoic origin of enzymatic lignin decomposition reconstructed from 31 fungal genomes.</title>
        <authorList>
            <person name="Floudas D."/>
            <person name="Binder M."/>
            <person name="Riley R."/>
            <person name="Barry K."/>
            <person name="Blanchette R.A."/>
            <person name="Henrissat B."/>
            <person name="Martinez A.T."/>
            <person name="Otillar R."/>
            <person name="Spatafora J.W."/>
            <person name="Yadav J.S."/>
            <person name="Aerts A."/>
            <person name="Benoit I."/>
            <person name="Boyd A."/>
            <person name="Carlson A."/>
            <person name="Copeland A."/>
            <person name="Coutinho P.M."/>
            <person name="de Vries R.P."/>
            <person name="Ferreira P."/>
            <person name="Findley K."/>
            <person name="Foster B."/>
            <person name="Gaskell J."/>
            <person name="Glotzer D."/>
            <person name="Gorecki P."/>
            <person name="Heitman J."/>
            <person name="Hesse C."/>
            <person name="Hori C."/>
            <person name="Igarashi K."/>
            <person name="Jurgens J.A."/>
            <person name="Kallen N."/>
            <person name="Kersten P."/>
            <person name="Kohler A."/>
            <person name="Kuees U."/>
            <person name="Kumar T.K.A."/>
            <person name="Kuo A."/>
            <person name="LaButti K."/>
            <person name="Larrondo L.F."/>
            <person name="Lindquist E."/>
            <person name="Ling A."/>
            <person name="Lombard V."/>
            <person name="Lucas S."/>
            <person name="Lundell T."/>
            <person name="Martin R."/>
            <person name="McLaughlin D.J."/>
            <person name="Morgenstern I."/>
            <person name="Morin E."/>
            <person name="Murat C."/>
            <person name="Nagy L.G."/>
            <person name="Nolan M."/>
            <person name="Ohm R.A."/>
            <person name="Patyshakuliyeva A."/>
            <person name="Rokas A."/>
            <person name="Ruiz-Duenas F.J."/>
            <person name="Sabat G."/>
            <person name="Salamov A."/>
            <person name="Samejima M."/>
            <person name="Schmutz J."/>
            <person name="Slot J.C."/>
            <person name="St John F."/>
            <person name="Stenlid J."/>
            <person name="Sun H."/>
            <person name="Sun S."/>
            <person name="Syed K."/>
            <person name="Tsang A."/>
            <person name="Wiebenga A."/>
            <person name="Young D."/>
            <person name="Pisabarro A."/>
            <person name="Eastwood D.C."/>
            <person name="Martin F."/>
            <person name="Cullen D."/>
            <person name="Grigoriev I.V."/>
            <person name="Hibbett D.S."/>
        </authorList>
    </citation>
    <scope>NUCLEOTIDE SEQUENCE [LARGE SCALE GENOMIC DNA]</scope>
    <source>
        <strain evidence="4">RWD-64-598 SS2</strain>
    </source>
</reference>
<evidence type="ECO:0000313" key="3">
    <source>
        <dbReference type="EMBL" id="EIW74914.1"/>
    </source>
</evidence>
<proteinExistence type="predicted"/>
<dbReference type="Pfam" id="PF14027">
    <property type="entry name" value="Questin_oxidase"/>
    <property type="match status" value="1"/>
</dbReference>
<dbReference type="KEGG" id="cput:CONPUDRAFT_112854"/>
<dbReference type="OMA" id="WHTFINE"/>
<dbReference type="AlphaFoldDB" id="A0A5M3M7T0"/>
<sequence length="506" mass="56242">MNGPSSQNLKAFFPKPSLPPTSLCPQRFPGIDDDTTETLVKLLRENHVKYHVLYGERKFHNHIAHRLLALWALGAQGSIIQAYYETDGELMHKSLKSPAEITESNFFEHLGDVDYCSSYSDFFAKEIQVHGTVETLEKFVFSDEYNVDKGFMLGQYWAGVLHPMIHVGYGMEFGIPGLVAEGLAMGATSDLINSDILGKSFFKNVPAPDNVALAASSLSSLSLRSDPSSAQAIHGNTDTTVFDVLASILADDRLATHKSKDLFTELEFTMNERGSLVRERADKWTIDVSKPGEIERKIEELFWLNTLIYAVAGWSEDKEFRGDFFYMHLVTSALFLPSHVAYLSPRSQILLLRSYLTMSLLTYIFRGRPPVDSPAITAFWNGTTTAHSLVTPTGPLSVPHTPVRAVPADAAQNPNPWLPLVQSAILNENDHHAKIVRALLHCAQVYGSRPKGHWAGKGGSDAIGGLEVLDGTLFLRAAELTAWFERDENQEWGPGHQRWAFEGFYG</sequence>
<gene>
    <name evidence="3" type="ORF">CONPUDRAFT_112854</name>
</gene>
<dbReference type="GeneID" id="19198969"/>
<name>A0A5M3M7T0_CONPW</name>
<dbReference type="PANTHER" id="PTHR35870">
    <property type="entry name" value="PROTEIN, PUTATIVE (AFU_ORTHOLOGUE AFUA_5G03330)-RELATED"/>
    <property type="match status" value="1"/>
</dbReference>
<keyword evidence="1" id="KW-0560">Oxidoreductase</keyword>
<dbReference type="InterPro" id="IPR025337">
    <property type="entry name" value="Questin_oxidase-like"/>
</dbReference>
<evidence type="ECO:0008006" key="5">
    <source>
        <dbReference type="Google" id="ProtNLM"/>
    </source>
</evidence>
<keyword evidence="4" id="KW-1185">Reference proteome</keyword>
<dbReference type="OrthoDB" id="10004862at2759"/>